<dbReference type="GO" id="GO:0015031">
    <property type="term" value="P:protein transport"/>
    <property type="evidence" value="ECO:0007669"/>
    <property type="project" value="UniProtKB-KW"/>
</dbReference>
<keyword evidence="9" id="KW-0675">Receptor</keyword>
<keyword evidence="4" id="KW-0653">Protein transport</keyword>
<sequence>MYLKIILISVLLITTNNYVNCDDINNDECKLRNPCSCEFWDGYGFDLNAIIQSGEEAYEILVKENITYLFNPCSDIKHVPMLINVTENTCSPKGYTLCLQNKTVPEYLLMGNTGEASFKSSADRKLTFLVYTHHDNSNNSTIVSSFELICTPNSDKHFIYPTPATLQLDNQLNFLIFSPLACRVMIDDFSGPSVFTAMLILFLVAVLTYFSIGIVVNFMYLGARGIEVIPHLEFWKSVPKLIREGIRFIRNGCRKVPEPDSYDAI</sequence>
<dbReference type="GO" id="GO:0034045">
    <property type="term" value="C:phagophore assembly site membrane"/>
    <property type="evidence" value="ECO:0007669"/>
    <property type="project" value="UniProtKB-SubCell"/>
</dbReference>
<keyword evidence="2 7" id="KW-0812">Transmembrane</keyword>
<keyword evidence="5 7" id="KW-1133">Transmembrane helix</keyword>
<accession>U5ET17</accession>
<evidence type="ECO:0000256" key="4">
    <source>
        <dbReference type="ARBA" id="ARBA00022927"/>
    </source>
</evidence>
<dbReference type="GO" id="GO:0005802">
    <property type="term" value="C:trans-Golgi network"/>
    <property type="evidence" value="ECO:0007669"/>
    <property type="project" value="TreeGrafter"/>
</dbReference>
<dbReference type="AlphaFoldDB" id="U5ET17"/>
<evidence type="ECO:0000256" key="3">
    <source>
        <dbReference type="ARBA" id="ARBA00022729"/>
    </source>
</evidence>
<evidence type="ECO:0000256" key="7">
    <source>
        <dbReference type="SAM" id="Phobius"/>
    </source>
</evidence>
<evidence type="ECO:0000256" key="2">
    <source>
        <dbReference type="ARBA" id="ARBA00022692"/>
    </source>
</evidence>
<dbReference type="Gene3D" id="2.70.130.10">
    <property type="entry name" value="Mannose-6-phosphate receptor binding domain"/>
    <property type="match status" value="1"/>
</dbReference>
<comment type="subcellular location">
    <subcellularLocation>
        <location evidence="1">Preautophagosomal structure membrane</location>
        <topology evidence="1">Single-pass type I membrane protein</topology>
    </subcellularLocation>
</comment>
<evidence type="ECO:0000256" key="8">
    <source>
        <dbReference type="SAM" id="SignalP"/>
    </source>
</evidence>
<dbReference type="EMBL" id="GANO01004571">
    <property type="protein sequence ID" value="JAB55300.1"/>
    <property type="molecule type" value="mRNA"/>
</dbReference>
<dbReference type="InterPro" id="IPR009011">
    <property type="entry name" value="Man6P_isomerase_rcpt-bd_dom_sf"/>
</dbReference>
<name>U5ET17_9DIPT</name>
<evidence type="ECO:0000256" key="5">
    <source>
        <dbReference type="ARBA" id="ARBA00022989"/>
    </source>
</evidence>
<dbReference type="InterPro" id="IPR018939">
    <property type="entry name" value="Autophagy-rel_prot_27"/>
</dbReference>
<keyword evidence="3 8" id="KW-0732">Signal</keyword>
<evidence type="ECO:0000313" key="9">
    <source>
        <dbReference type="EMBL" id="JAB55300.1"/>
    </source>
</evidence>
<dbReference type="GO" id="GO:0000139">
    <property type="term" value="C:Golgi membrane"/>
    <property type="evidence" value="ECO:0007669"/>
    <property type="project" value="UniProtKB-SubCell"/>
</dbReference>
<reference evidence="9" key="1">
    <citation type="journal article" date="2014" name="Insect Biochem. Mol. Biol.">
        <title>An insight into the sialome of the frog biting fly, Corethrella appendiculata.</title>
        <authorList>
            <person name="Ribeiro J.M.C."/>
            <person name="Chagas A.C."/>
            <person name="Pham V.M."/>
            <person name="Lounibos L.P."/>
            <person name="Calvo E."/>
        </authorList>
    </citation>
    <scope>NUCLEOTIDE SEQUENCE</scope>
    <source>
        <tissue evidence="9">Salivary glands</tissue>
    </source>
</reference>
<dbReference type="Pfam" id="PF09451">
    <property type="entry name" value="ATG27"/>
    <property type="match status" value="1"/>
</dbReference>
<feature type="transmembrane region" description="Helical" evidence="7">
    <location>
        <begin position="194"/>
        <end position="221"/>
    </location>
</feature>
<dbReference type="PANTHER" id="PTHR15071:SF0">
    <property type="entry name" value="MANNOSE 6-PHOSPHATE RECEPTOR-LIKE PROTEIN 1"/>
    <property type="match status" value="1"/>
</dbReference>
<evidence type="ECO:0000256" key="6">
    <source>
        <dbReference type="ARBA" id="ARBA00023136"/>
    </source>
</evidence>
<evidence type="ECO:0000256" key="1">
    <source>
        <dbReference type="ARBA" id="ARBA00004472"/>
    </source>
</evidence>
<proteinExistence type="evidence at transcript level"/>
<keyword evidence="6 7" id="KW-0472">Membrane</keyword>
<dbReference type="PANTHER" id="PTHR15071">
    <property type="entry name" value="MANNOSE-6-PHOSPHATE RECEPTOR FAMILY MEMBER"/>
    <property type="match status" value="1"/>
</dbReference>
<feature type="chain" id="PRO_5004659837" evidence="8">
    <location>
        <begin position="22"/>
        <end position="265"/>
    </location>
</feature>
<dbReference type="SUPFAM" id="SSF50911">
    <property type="entry name" value="Mannose 6-phosphate receptor domain"/>
    <property type="match status" value="1"/>
</dbReference>
<organism evidence="9">
    <name type="scientific">Corethrella appendiculata</name>
    <dbReference type="NCBI Taxonomy" id="1370023"/>
    <lineage>
        <taxon>Eukaryota</taxon>
        <taxon>Metazoa</taxon>
        <taxon>Ecdysozoa</taxon>
        <taxon>Arthropoda</taxon>
        <taxon>Hexapoda</taxon>
        <taxon>Insecta</taxon>
        <taxon>Pterygota</taxon>
        <taxon>Neoptera</taxon>
        <taxon>Endopterygota</taxon>
        <taxon>Diptera</taxon>
        <taxon>Nematocera</taxon>
        <taxon>Culicoidea</taxon>
        <taxon>Chaoboridae</taxon>
        <taxon>Corethrella</taxon>
    </lineage>
</organism>
<keyword evidence="4" id="KW-0813">Transport</keyword>
<feature type="signal peptide" evidence="8">
    <location>
        <begin position="1"/>
        <end position="21"/>
    </location>
</feature>
<protein>
    <submittedName>
        <fullName evidence="9">Putative mannose-6-phosphate receptor domain-containing protein</fullName>
    </submittedName>
</protein>